<name>A0A8J3VHY6_9ACTN</name>
<keyword evidence="1" id="KW-0812">Transmembrane</keyword>
<evidence type="ECO:0000313" key="2">
    <source>
        <dbReference type="EMBL" id="GIH06418.1"/>
    </source>
</evidence>
<gene>
    <name evidence="2" type="ORF">Rhe02_44850</name>
</gene>
<dbReference type="AlphaFoldDB" id="A0A8J3VHY6"/>
<accession>A0A8J3VHY6</accession>
<dbReference type="EMBL" id="BONY01000027">
    <property type="protein sequence ID" value="GIH06418.1"/>
    <property type="molecule type" value="Genomic_DNA"/>
</dbReference>
<proteinExistence type="predicted"/>
<evidence type="ECO:0000313" key="3">
    <source>
        <dbReference type="Proteomes" id="UP000612899"/>
    </source>
</evidence>
<keyword evidence="1" id="KW-0472">Membrane</keyword>
<dbReference type="Proteomes" id="UP000612899">
    <property type="component" value="Unassembled WGS sequence"/>
</dbReference>
<sequence length="209" mass="23648">MLVEPDSRLPAGQRATIWSELHGIWAGISPEPPRDYVAFVATHLHQLRQDAQLLAGDDEYEAHALYSQALTDIAIRWQWFALRRWLHRPDTADAYLQETLVRRSTRRQAEQAGLVEAEIEVEFEVWFSNDPQATHPPSGRRTLNPAALSPTLAVRLLPMSNLKVEVSPIAEAAIAWWHAYVAHRYARLGALAAAIVFVITLIGPYLHRH</sequence>
<keyword evidence="1" id="KW-1133">Transmembrane helix</keyword>
<organism evidence="2 3">
    <name type="scientific">Rhizocola hellebori</name>
    <dbReference type="NCBI Taxonomy" id="1392758"/>
    <lineage>
        <taxon>Bacteria</taxon>
        <taxon>Bacillati</taxon>
        <taxon>Actinomycetota</taxon>
        <taxon>Actinomycetes</taxon>
        <taxon>Micromonosporales</taxon>
        <taxon>Micromonosporaceae</taxon>
        <taxon>Rhizocola</taxon>
    </lineage>
</organism>
<reference evidence="2" key="1">
    <citation type="submission" date="2021-01" db="EMBL/GenBank/DDBJ databases">
        <title>Whole genome shotgun sequence of Rhizocola hellebori NBRC 109834.</title>
        <authorList>
            <person name="Komaki H."/>
            <person name="Tamura T."/>
        </authorList>
    </citation>
    <scope>NUCLEOTIDE SEQUENCE</scope>
    <source>
        <strain evidence="2">NBRC 109834</strain>
    </source>
</reference>
<evidence type="ECO:0000256" key="1">
    <source>
        <dbReference type="SAM" id="Phobius"/>
    </source>
</evidence>
<keyword evidence="3" id="KW-1185">Reference proteome</keyword>
<feature type="transmembrane region" description="Helical" evidence="1">
    <location>
        <begin position="188"/>
        <end position="206"/>
    </location>
</feature>
<protein>
    <submittedName>
        <fullName evidence="2">Uncharacterized protein</fullName>
    </submittedName>
</protein>
<comment type="caution">
    <text evidence="2">The sequence shown here is derived from an EMBL/GenBank/DDBJ whole genome shotgun (WGS) entry which is preliminary data.</text>
</comment>